<dbReference type="SUPFAM" id="SSF53383">
    <property type="entry name" value="PLP-dependent transferases"/>
    <property type="match status" value="1"/>
</dbReference>
<proteinExistence type="inferred from homology"/>
<comment type="cofactor">
    <cofactor evidence="1">
        <name>pyridoxal 5'-phosphate</name>
        <dbReference type="ChEBI" id="CHEBI:597326"/>
    </cofactor>
</comment>
<protein>
    <submittedName>
        <fullName evidence="3">dTDP-4-amino-4,6-dideoxygalactose transaminase</fullName>
    </submittedName>
</protein>
<reference evidence="3 4" key="1">
    <citation type="journal article" date="2019" name="Int. J. Syst. Evol. Microbiol.">
        <title>The Global Catalogue of Microorganisms (GCM) 10K type strain sequencing project: providing services to taxonomists for standard genome sequencing and annotation.</title>
        <authorList>
            <consortium name="The Broad Institute Genomics Platform"/>
            <consortium name="The Broad Institute Genome Sequencing Center for Infectious Disease"/>
            <person name="Wu L."/>
            <person name="Ma J."/>
        </authorList>
    </citation>
    <scope>NUCLEOTIDE SEQUENCE [LARGE SCALE GENOMIC DNA]</scope>
    <source>
        <strain evidence="3 4">JCM 14718</strain>
    </source>
</reference>
<evidence type="ECO:0000256" key="2">
    <source>
        <dbReference type="RuleBase" id="RU004508"/>
    </source>
</evidence>
<keyword evidence="4" id="KW-1185">Reference proteome</keyword>
<evidence type="ECO:0000256" key="1">
    <source>
        <dbReference type="ARBA" id="ARBA00001933"/>
    </source>
</evidence>
<accession>A0ABN2G5V2</accession>
<dbReference type="InterPro" id="IPR015424">
    <property type="entry name" value="PyrdxlP-dep_Trfase"/>
</dbReference>
<dbReference type="InterPro" id="IPR015422">
    <property type="entry name" value="PyrdxlP-dep_Trfase_small"/>
</dbReference>
<dbReference type="InterPro" id="IPR015421">
    <property type="entry name" value="PyrdxlP-dep_Trfase_major"/>
</dbReference>
<dbReference type="RefSeq" id="WP_344308242.1">
    <property type="nucleotide sequence ID" value="NZ_BAAANY010000005.1"/>
</dbReference>
<dbReference type="Proteomes" id="UP001500618">
    <property type="component" value="Unassembled WGS sequence"/>
</dbReference>
<dbReference type="InterPro" id="IPR012749">
    <property type="entry name" value="WecE-like"/>
</dbReference>
<dbReference type="PANTHER" id="PTHR30244:SF34">
    <property type="entry name" value="DTDP-4-AMINO-4,6-DIDEOXYGALACTOSE TRANSAMINASE"/>
    <property type="match status" value="1"/>
</dbReference>
<dbReference type="Gene3D" id="3.90.1150.10">
    <property type="entry name" value="Aspartate Aminotransferase, domain 1"/>
    <property type="match status" value="1"/>
</dbReference>
<dbReference type="InterPro" id="IPR000653">
    <property type="entry name" value="DegT/StrS_aminotransferase"/>
</dbReference>
<dbReference type="NCBIfam" id="TIGR02379">
    <property type="entry name" value="ECA_wecE"/>
    <property type="match status" value="1"/>
</dbReference>
<dbReference type="CDD" id="cd00616">
    <property type="entry name" value="AHBA_syn"/>
    <property type="match status" value="1"/>
</dbReference>
<dbReference type="Gene3D" id="3.40.640.10">
    <property type="entry name" value="Type I PLP-dependent aspartate aminotransferase-like (Major domain)"/>
    <property type="match status" value="1"/>
</dbReference>
<dbReference type="EMBL" id="BAAANY010000005">
    <property type="protein sequence ID" value="GAA1665890.1"/>
    <property type="molecule type" value="Genomic_DNA"/>
</dbReference>
<dbReference type="NCBIfam" id="NF008687">
    <property type="entry name" value="PRK11706.1"/>
    <property type="match status" value="1"/>
</dbReference>
<comment type="similarity">
    <text evidence="2">Belongs to the DegT/DnrJ/EryC1 family.</text>
</comment>
<sequence>MTEVPFNRAYLTGAELDYVGQAVDSGIIGGDGPFTKKATALVAGLTGATSALLTTSCTHALELSALLLDLRPGDEVIMPSFTFTSTANAFVLRGATPVFVDIRPDTLNLDERLTEAAITSRTRAVVVVHYAGVACEMATIMAIASRHRLSVIEDNAHGLGGSYHGRPLGSFGAMATQSFHVTKNVQCGEGGALVIGDDRLTERAEIIREKGTDRARFFRGQVDKYCWRDLGSSYLPSELLAAYLLGQLESFERIQEKRGQVWSAYDQRLAVWACERGVRRPTVPAGCVQPAHLYYLLLPNPVQRDDFLRHLSERGVRAVHHYQPLHNAPAGLRHARVAPGGCSVTEEVADVLVRLPLFAGMAAEEVDHVVDSVLAYAPSRVAL</sequence>
<gene>
    <name evidence="3" type="primary">rffA</name>
    <name evidence="3" type="ORF">GCM10009765_14260</name>
</gene>
<evidence type="ECO:0000313" key="3">
    <source>
        <dbReference type="EMBL" id="GAA1665890.1"/>
    </source>
</evidence>
<dbReference type="PANTHER" id="PTHR30244">
    <property type="entry name" value="TRANSAMINASE"/>
    <property type="match status" value="1"/>
</dbReference>
<evidence type="ECO:0000313" key="4">
    <source>
        <dbReference type="Proteomes" id="UP001500618"/>
    </source>
</evidence>
<comment type="caution">
    <text evidence="3">The sequence shown here is derived from an EMBL/GenBank/DDBJ whole genome shotgun (WGS) entry which is preliminary data.</text>
</comment>
<name>A0ABN2G5V2_9ACTN</name>
<organism evidence="3 4">
    <name type="scientific">Fodinicola feengrottensis</name>
    <dbReference type="NCBI Taxonomy" id="435914"/>
    <lineage>
        <taxon>Bacteria</taxon>
        <taxon>Bacillati</taxon>
        <taxon>Actinomycetota</taxon>
        <taxon>Actinomycetes</taxon>
        <taxon>Mycobacteriales</taxon>
        <taxon>Fodinicola</taxon>
    </lineage>
</organism>
<keyword evidence="2" id="KW-0663">Pyridoxal phosphate</keyword>
<dbReference type="Pfam" id="PF01041">
    <property type="entry name" value="DegT_DnrJ_EryC1"/>
    <property type="match status" value="1"/>
</dbReference>
<dbReference type="PIRSF" id="PIRSF000390">
    <property type="entry name" value="PLP_StrS"/>
    <property type="match status" value="1"/>
</dbReference>